<dbReference type="AlphaFoldDB" id="A0A1Y2HYT6"/>
<dbReference type="EMBL" id="MCFL01000004">
    <property type="protein sequence ID" value="ORZ39795.1"/>
    <property type="molecule type" value="Genomic_DNA"/>
</dbReference>
<accession>A0A1Y2HYT6</accession>
<evidence type="ECO:0000313" key="2">
    <source>
        <dbReference type="Proteomes" id="UP000193411"/>
    </source>
</evidence>
<organism evidence="1 2">
    <name type="scientific">Catenaria anguillulae PL171</name>
    <dbReference type="NCBI Taxonomy" id="765915"/>
    <lineage>
        <taxon>Eukaryota</taxon>
        <taxon>Fungi</taxon>
        <taxon>Fungi incertae sedis</taxon>
        <taxon>Blastocladiomycota</taxon>
        <taxon>Blastocladiomycetes</taxon>
        <taxon>Blastocladiales</taxon>
        <taxon>Catenariaceae</taxon>
        <taxon>Catenaria</taxon>
    </lineage>
</organism>
<reference evidence="1 2" key="1">
    <citation type="submission" date="2016-07" db="EMBL/GenBank/DDBJ databases">
        <title>Pervasive Adenine N6-methylation of Active Genes in Fungi.</title>
        <authorList>
            <consortium name="DOE Joint Genome Institute"/>
            <person name="Mondo S.J."/>
            <person name="Dannebaum R.O."/>
            <person name="Kuo R.C."/>
            <person name="Labutti K."/>
            <person name="Haridas S."/>
            <person name="Kuo A."/>
            <person name="Salamov A."/>
            <person name="Ahrendt S.R."/>
            <person name="Lipzen A."/>
            <person name="Sullivan W."/>
            <person name="Andreopoulos W.B."/>
            <person name="Clum A."/>
            <person name="Lindquist E."/>
            <person name="Daum C."/>
            <person name="Ramamoorthy G.K."/>
            <person name="Gryganskyi A."/>
            <person name="Culley D."/>
            <person name="Magnuson J.K."/>
            <person name="James T.Y."/>
            <person name="O'Malley M.A."/>
            <person name="Stajich J.E."/>
            <person name="Spatafora J.W."/>
            <person name="Visel A."/>
            <person name="Grigoriev I.V."/>
        </authorList>
    </citation>
    <scope>NUCLEOTIDE SEQUENCE [LARGE SCALE GENOMIC DNA]</scope>
    <source>
        <strain evidence="1 2">PL171</strain>
    </source>
</reference>
<gene>
    <name evidence="1" type="ORF">BCR44DRAFT_1509868</name>
</gene>
<evidence type="ECO:0000313" key="1">
    <source>
        <dbReference type="EMBL" id="ORZ39795.1"/>
    </source>
</evidence>
<name>A0A1Y2HYT6_9FUNG</name>
<sequence>MAIQHQPPPADDPGFSGRQQPIAIQVSVVEGVTSTVSALPQPDGNWLSCPLFQLSCGPADARLVAINMDLATVAHGPSPAPRPGADVNDVPELSMVIVGVDPNNYGTVHADELKSKYSSSIVTRGLDGIVGTADYLQGRIGPNTQMAFQHRARSFVFSRWTRQLASSHTSSAPQPNVKLRPSCPDTTVDRLPPQHRVANEFGAARGQIAHAPNISFAYAHRKGRASGAGLVARGRQGTRARCMHAKAYRVGKGGAVVKIGDRGANGQAFSVVLTDVLEEQPGSADHEQDNGEVFDLSEASVALPKGVWTAWFIVTRVEPTRAEPSTTKDDDDHHEMDYSIDSSTHIVQSGIVTAYIPPSLPTSPAIESHPLLSVIRTSVDPQADLGTWPKDARSIADKVKQWSGSIPATAHDPSKRTVLLVLSNLPLATSAIVAIAADHEAVPVDCAAFSLTLSRDASRPQHTQATRTDLVTAAYGSASLCVRPEDVAAHTAAMTPRDLSYLSNPTRHIHVCRLADLPTTSHHLASLARAT</sequence>
<dbReference type="Proteomes" id="UP000193411">
    <property type="component" value="Unassembled WGS sequence"/>
</dbReference>
<comment type="caution">
    <text evidence="1">The sequence shown here is derived from an EMBL/GenBank/DDBJ whole genome shotgun (WGS) entry which is preliminary data.</text>
</comment>
<protein>
    <submittedName>
        <fullName evidence="1">Uncharacterized protein</fullName>
    </submittedName>
</protein>
<proteinExistence type="predicted"/>
<keyword evidence="2" id="KW-1185">Reference proteome</keyword>